<dbReference type="Proteomes" id="UP000199152">
    <property type="component" value="Unassembled WGS sequence"/>
</dbReference>
<dbReference type="STRING" id="504800.SAMN04488085_10945"/>
<dbReference type="EMBL" id="FOSW01000009">
    <property type="protein sequence ID" value="SFL30222.1"/>
    <property type="molecule type" value="Genomic_DNA"/>
</dbReference>
<protein>
    <submittedName>
        <fullName evidence="1">Uncharacterized protein</fullName>
    </submittedName>
</protein>
<gene>
    <name evidence="1" type="ORF">SAMN04488085_10945</name>
</gene>
<organism evidence="1 2">
    <name type="scientific">Geodermatophilus ruber</name>
    <dbReference type="NCBI Taxonomy" id="504800"/>
    <lineage>
        <taxon>Bacteria</taxon>
        <taxon>Bacillati</taxon>
        <taxon>Actinomycetota</taxon>
        <taxon>Actinomycetes</taxon>
        <taxon>Geodermatophilales</taxon>
        <taxon>Geodermatophilaceae</taxon>
        <taxon>Geodermatophilus</taxon>
    </lineage>
</organism>
<sequence>MDSTLFHLVCARLDDEPDRVPSVRINPARSS</sequence>
<accession>A0A1I4GJJ9</accession>
<dbReference type="AlphaFoldDB" id="A0A1I4GJJ9"/>
<name>A0A1I4GJJ9_9ACTN</name>
<reference evidence="1 2" key="1">
    <citation type="submission" date="2016-10" db="EMBL/GenBank/DDBJ databases">
        <authorList>
            <person name="de Groot N.N."/>
        </authorList>
    </citation>
    <scope>NUCLEOTIDE SEQUENCE [LARGE SCALE GENOMIC DNA]</scope>
    <source>
        <strain evidence="1 2">DSM 45317</strain>
    </source>
</reference>
<keyword evidence="2" id="KW-1185">Reference proteome</keyword>
<proteinExistence type="predicted"/>
<evidence type="ECO:0000313" key="2">
    <source>
        <dbReference type="Proteomes" id="UP000199152"/>
    </source>
</evidence>
<dbReference type="InParanoid" id="A0A1I4GJJ9"/>
<evidence type="ECO:0000313" key="1">
    <source>
        <dbReference type="EMBL" id="SFL30222.1"/>
    </source>
</evidence>